<reference evidence="3 4" key="1">
    <citation type="submission" date="2016-02" db="EMBL/GenBank/DDBJ databases">
        <title>Genome analysis of coral dinoflagellate symbionts highlights evolutionary adaptations to a symbiotic lifestyle.</title>
        <authorList>
            <person name="Aranda M."/>
            <person name="Li Y."/>
            <person name="Liew Y.J."/>
            <person name="Baumgarten S."/>
            <person name="Simakov O."/>
            <person name="Wilson M."/>
            <person name="Piel J."/>
            <person name="Ashoor H."/>
            <person name="Bougouffa S."/>
            <person name="Bajic V.B."/>
            <person name="Ryu T."/>
            <person name="Ravasi T."/>
            <person name="Bayer T."/>
            <person name="Micklem G."/>
            <person name="Kim H."/>
            <person name="Bhak J."/>
            <person name="Lajeunesse T.C."/>
            <person name="Voolstra C.R."/>
        </authorList>
    </citation>
    <scope>NUCLEOTIDE SEQUENCE [LARGE SCALE GENOMIC DNA]</scope>
    <source>
        <strain evidence="3 4">CCMP2467</strain>
    </source>
</reference>
<feature type="domain" description="EGF-like" evidence="2">
    <location>
        <begin position="467"/>
        <end position="506"/>
    </location>
</feature>
<gene>
    <name evidence="3" type="primary">TNC</name>
    <name evidence="3" type="ORF">AK812_SmicGene14163</name>
</gene>
<feature type="domain" description="EGF-like" evidence="2">
    <location>
        <begin position="239"/>
        <end position="278"/>
    </location>
</feature>
<dbReference type="Proteomes" id="UP000186817">
    <property type="component" value="Unassembled WGS sequence"/>
</dbReference>
<dbReference type="EMBL" id="LSRX01000250">
    <property type="protein sequence ID" value="OLQ02938.1"/>
    <property type="molecule type" value="Genomic_DNA"/>
</dbReference>
<dbReference type="InterPro" id="IPR000742">
    <property type="entry name" value="EGF"/>
</dbReference>
<dbReference type="InterPro" id="IPR009030">
    <property type="entry name" value="Growth_fac_rcpt_cys_sf"/>
</dbReference>
<dbReference type="OMA" id="SGCTCNA"/>
<sequence length="1872" mass="196958">MLLGKIGLYNAKNNKYIRMNHEDMDAVSWRRSWESFSVYDAGKGEIALHCDVFNRFVRMRDIDKVDASGASKTLPAGWTWERFKLVQVLLKPGSEIALHNSIFNRFMRMHGDANKMDSSDVKHINALPDGWTWERFKVVEAGFGQVALHSSIHNRFVRMWHGDMDRSSNKDAGALPDSWWAERFTVVDCGGGKVAFHNARFNRFVRMNHGDMDRSATKAGDALPSGWTWECFTPIEAFTCKTGSGSSCRSCVAPGSRTATDHCNSCNAGYALVGRVCKSEHAVTSAPSARGDDKTTTATCPAGMYIKKCEVIKVGSGNLADGAVVSDDATKCTAQSTFPDMRVKAKASCSTKKTYAISTPAWRTGTKTASCAKPLSCNCRSAWRVKDQCWSGHQTAATFNPSQGKCTRKSGSDGIQVTAVCEVLACSTGANAGCKSCVGERDRQVVNHCASCNPGYYLDGGICKAYSCHKTLGSGCASCRAQNQRTAHNQCASCNFGWALVGTQCKDDHVVLSGFSGSRDDDTTSATCPNGMYAHKCEVVEVQGAGGGRRRRRGQNSKLGDGLDVPNAQTCTAITTTGVKLKSKAHCSTTETVIADSGSRWKKGWVEVGCSKGDAVSCTCWSAWRVNDYCKAGPNNNGWAATFKPIRGKCKRFSPGGGHRIKVHAVCSMERCSSFAGCPDGYHSKPLTTIGSSVDGCCTPAACPAGSTGTDVPSGCTCSAGYTGSIAVSGKSPFYTGSCAAVDCPDNSEGSSVPSGCACKAGYSGKITATSSSPFYSGTCVETCALFTCPKGYKPKDSTTVANSLSGCCEPVDCPAGSSGTAVHSGCGCDAGRSGTISATSSAPYFSGSCSTVACPDNSEGAHVPSGCTCNAGYSGTIKASKASPFYTGSCAAVACPADSSGKDVPSGCSCNVGFSGKIKSSATSPFYTGKCAAVDCPAHSSGSNVPAGCACDAGFKGSITAAASSPFYFGKCEAVACPKHSTGTDVPSGCKCKNGYKGQIKAATASPFFTGKCTPVGCPDNTEGNNVPGGCDCLAGFSGEIEGDDSRPWYTGKCEAQACPAGSSGTDLPSGCTCDAGYSGSVTAVKTSPFYSGGCTAVSCPANSKGSNVPSGCTCNAGYVGRISAASSSPFYSGSCVATCSLFSCPKGYQPKAGSTVGNDLAACCDAVACPAKSTGKDVPTGCACYGGYQGTIEAATKAPFYSGSCEAVACPARSTGTSIPDGCTCKAGYSGSISTATSSPYFTGECKHVDCPAKSSGRNVVKGCACDAGFSGKVTATKSAPFYHSTCEAVACPAFSTGKDVASGCTCDAGRMPGPLHGNGAQGLQVSCRLLRHHLGHLCGAFLQRQLPACSMPCSLNRKQRAERLRVQCWLRRQDHRVFFPANVGEKFAVCTSDANKKQLEAACTIMAASLWVQALLFGLFSALSLPLGALLGIALAPVSSKVTARWMAFGSGALVFAVATQLYGESLFRLAASTYGPRPGCGPACKERCTNVVLQIICAMIGACLYLALNRWLENLGKPEQQQQTAECDTRSLRSLELGVGAGIETVPETRPLPPIAALSSLRRASTIHEDDTGEVTTSSGNVALSMWLGMMLDGIPEALMLGFMTNEGAVTFSFLVAIFIANFPEAFSGASLLLGQRMSVWRIMAMWLILFSLTGLLAMIGSLIMPANVDKRDTRERLWMLVGSVAISRHLPNPRWRSPNGGEMRIVPCVTDENLHKLVEIDSSGKESIVGYILFYVDDTLAVGPPEYVHGFFDWLEATWETSGREVVSKDTTVRFLGLELSMTESGNLKIAQPGYIDELLRKRQVTGFSKVPFMKEWATDEIPENVDTSPELIKEAQQRCGEILWTTQRTRPDAAYAAMMMARLTTR</sequence>
<proteinExistence type="predicted"/>
<feature type="transmembrane region" description="Helical" evidence="1">
    <location>
        <begin position="1495"/>
        <end position="1512"/>
    </location>
</feature>
<dbReference type="SMART" id="SM00181">
    <property type="entry name" value="EGF"/>
    <property type="match status" value="3"/>
</dbReference>
<protein>
    <submittedName>
        <fullName evidence="3">Tenascin</fullName>
    </submittedName>
</protein>
<keyword evidence="4" id="KW-1185">Reference proteome</keyword>
<feature type="domain" description="EGF-like" evidence="2">
    <location>
        <begin position="425"/>
        <end position="464"/>
    </location>
</feature>
<feature type="transmembrane region" description="Helical" evidence="1">
    <location>
        <begin position="1449"/>
        <end position="1467"/>
    </location>
</feature>
<keyword evidence="1" id="KW-1133">Transmembrane helix</keyword>
<accession>A0A1Q9E6A4</accession>
<name>A0A1Q9E6A4_SYMMI</name>
<feature type="transmembrane region" description="Helical" evidence="1">
    <location>
        <begin position="1602"/>
        <end position="1627"/>
    </location>
</feature>
<organism evidence="3 4">
    <name type="scientific">Symbiodinium microadriaticum</name>
    <name type="common">Dinoflagellate</name>
    <name type="synonym">Zooxanthella microadriatica</name>
    <dbReference type="NCBI Taxonomy" id="2951"/>
    <lineage>
        <taxon>Eukaryota</taxon>
        <taxon>Sar</taxon>
        <taxon>Alveolata</taxon>
        <taxon>Dinophyceae</taxon>
        <taxon>Suessiales</taxon>
        <taxon>Symbiodiniaceae</taxon>
        <taxon>Symbiodinium</taxon>
    </lineage>
</organism>
<dbReference type="CDD" id="cd00257">
    <property type="entry name" value="beta-trefoil_FSCN-like"/>
    <property type="match status" value="2"/>
</dbReference>
<comment type="caution">
    <text evidence="3">The sequence shown here is derived from an EMBL/GenBank/DDBJ whole genome shotgun (WGS) entry which is preliminary data.</text>
</comment>
<evidence type="ECO:0000259" key="2">
    <source>
        <dbReference type="SMART" id="SM00181"/>
    </source>
</evidence>
<feature type="transmembrane region" description="Helical" evidence="1">
    <location>
        <begin position="1413"/>
        <end position="1437"/>
    </location>
</feature>
<evidence type="ECO:0000256" key="1">
    <source>
        <dbReference type="SAM" id="Phobius"/>
    </source>
</evidence>
<dbReference type="SUPFAM" id="SSF57184">
    <property type="entry name" value="Growth factor receptor domain"/>
    <property type="match status" value="1"/>
</dbReference>
<keyword evidence="1" id="KW-0812">Transmembrane</keyword>
<evidence type="ECO:0000313" key="3">
    <source>
        <dbReference type="EMBL" id="OLQ02938.1"/>
    </source>
</evidence>
<keyword evidence="1" id="KW-0472">Membrane</keyword>
<feature type="transmembrane region" description="Helical" evidence="1">
    <location>
        <begin position="1647"/>
        <end position="1669"/>
    </location>
</feature>
<dbReference type="OrthoDB" id="409374at2759"/>
<dbReference type="Gene3D" id="2.80.10.50">
    <property type="match status" value="1"/>
</dbReference>
<evidence type="ECO:0000313" key="4">
    <source>
        <dbReference type="Proteomes" id="UP000186817"/>
    </source>
</evidence>